<evidence type="ECO:0000313" key="4">
    <source>
        <dbReference type="Proteomes" id="UP000789901"/>
    </source>
</evidence>
<dbReference type="InterPro" id="IPR001245">
    <property type="entry name" value="Ser-Thr/Tyr_kinase_cat_dom"/>
</dbReference>
<feature type="domain" description="Tyrosine-protein kinase catalytic" evidence="2">
    <location>
        <begin position="360"/>
        <end position="563"/>
    </location>
</feature>
<dbReference type="Pfam" id="PF07714">
    <property type="entry name" value="PK_Tyr_Ser-Thr"/>
    <property type="match status" value="1"/>
</dbReference>
<dbReference type="Gene3D" id="3.80.10.10">
    <property type="entry name" value="Ribonuclease Inhibitor"/>
    <property type="match status" value="1"/>
</dbReference>
<keyword evidence="4" id="KW-1185">Reference proteome</keyword>
<dbReference type="InterPro" id="IPR027267">
    <property type="entry name" value="AH/BAR_dom_sf"/>
</dbReference>
<keyword evidence="1" id="KW-0175">Coiled coil</keyword>
<reference evidence="3 4" key="1">
    <citation type="submission" date="2021-06" db="EMBL/GenBank/DDBJ databases">
        <authorList>
            <person name="Kallberg Y."/>
            <person name="Tangrot J."/>
            <person name="Rosling A."/>
        </authorList>
    </citation>
    <scope>NUCLEOTIDE SEQUENCE [LARGE SCALE GENOMIC DNA]</scope>
    <source>
        <strain evidence="3 4">120-4 pot B 10/14</strain>
    </source>
</reference>
<evidence type="ECO:0000256" key="1">
    <source>
        <dbReference type="SAM" id="Coils"/>
    </source>
</evidence>
<dbReference type="SUPFAM" id="SSF52058">
    <property type="entry name" value="L domain-like"/>
    <property type="match status" value="1"/>
</dbReference>
<proteinExistence type="predicted"/>
<organism evidence="3 4">
    <name type="scientific">Gigaspora margarita</name>
    <dbReference type="NCBI Taxonomy" id="4874"/>
    <lineage>
        <taxon>Eukaryota</taxon>
        <taxon>Fungi</taxon>
        <taxon>Fungi incertae sedis</taxon>
        <taxon>Mucoromycota</taxon>
        <taxon>Glomeromycotina</taxon>
        <taxon>Glomeromycetes</taxon>
        <taxon>Diversisporales</taxon>
        <taxon>Gigasporaceae</taxon>
        <taxon>Gigaspora</taxon>
    </lineage>
</organism>
<dbReference type="InterPro" id="IPR011009">
    <property type="entry name" value="Kinase-like_dom_sf"/>
</dbReference>
<dbReference type="SUPFAM" id="SSF103657">
    <property type="entry name" value="BAR/IMD domain-like"/>
    <property type="match status" value="1"/>
</dbReference>
<name>A0ABN7W5Q4_GIGMA</name>
<dbReference type="SUPFAM" id="SSF56112">
    <property type="entry name" value="Protein kinase-like (PK-like)"/>
    <property type="match status" value="1"/>
</dbReference>
<protein>
    <submittedName>
        <fullName evidence="3">27681_t:CDS:1</fullName>
    </submittedName>
</protein>
<dbReference type="InterPro" id="IPR032675">
    <property type="entry name" value="LRR_dom_sf"/>
</dbReference>
<dbReference type="Gene3D" id="1.10.510.10">
    <property type="entry name" value="Transferase(Phosphotransferase) domain 1"/>
    <property type="match status" value="1"/>
</dbReference>
<sequence>MENYDDGLENIISLGSFDFPQDRNNWQSKVQQVLSNKGGVTSKGAARLNVYCDQCEKYIGNESLAYFSDAEKDLDFCSEDLKELNISKKNLEGELTLNDFTNLESLDCSHNRLTSLDLNISNNNLSLQELVVFSQFINLIGLHVGNSSPENINKGVYNRFSGSLAPLQDLNKLYSLNISNTDLNNGIEYLPESLSGFNKAGEEKVLYSTKERSNCKLREIEPQLASIGLTVNDYEFADYLQREKNLSPQEAKEYLEGLRDEYEDCDFDAEQTKEELREEYKKHISEIANSSQFGKEVHNELRKRAKLILDNPNFDLKVKEYARELIKMQNEENEEYEDGVCSECYKPNTSYNWCRECNAEHFIQEFDKWTSGNPEVNAFIKQYQLKDALSDFLHEATNHKLFKVGHVTRCYGISQNPETKDYLMVINYMKGGNLRQYLASYYNRTNFSTKLSHLKNIARGLEQIHEQGLIHKDLHPASKICQGLRPSLDVKLPQSIKNLVTNYTETYYHEVLEAAKFNKELSSKRNSYHVHPQVSYFSRSISTQQISELAKKLQESEQVSSQLNEIAENIKKIEEKIKCFKKSLNSELAEPIDNFIQARKKMTQDKNDKQ</sequence>
<accession>A0ABN7W5Q4</accession>
<dbReference type="InterPro" id="IPR001611">
    <property type="entry name" value="Leu-rich_rpt"/>
</dbReference>
<dbReference type="PROSITE" id="PS51450">
    <property type="entry name" value="LRR"/>
    <property type="match status" value="1"/>
</dbReference>
<evidence type="ECO:0000313" key="3">
    <source>
        <dbReference type="EMBL" id="CAG8817993.1"/>
    </source>
</evidence>
<dbReference type="EMBL" id="CAJVQB010032203">
    <property type="protein sequence ID" value="CAG8817993.1"/>
    <property type="molecule type" value="Genomic_DNA"/>
</dbReference>
<evidence type="ECO:0000259" key="2">
    <source>
        <dbReference type="SMART" id="SM00219"/>
    </source>
</evidence>
<feature type="non-terminal residue" evidence="3">
    <location>
        <position position="610"/>
    </location>
</feature>
<dbReference type="InterPro" id="IPR020635">
    <property type="entry name" value="Tyr_kinase_cat_dom"/>
</dbReference>
<comment type="caution">
    <text evidence="3">The sequence shown here is derived from an EMBL/GenBank/DDBJ whole genome shotgun (WGS) entry which is preliminary data.</text>
</comment>
<dbReference type="Proteomes" id="UP000789901">
    <property type="component" value="Unassembled WGS sequence"/>
</dbReference>
<feature type="coiled-coil region" evidence="1">
    <location>
        <begin position="546"/>
        <end position="590"/>
    </location>
</feature>
<gene>
    <name evidence="3" type="ORF">GMARGA_LOCUS26943</name>
</gene>
<dbReference type="SMART" id="SM00219">
    <property type="entry name" value="TyrKc"/>
    <property type="match status" value="1"/>
</dbReference>